<dbReference type="RefSeq" id="WP_155174815.1">
    <property type="nucleotide sequence ID" value="NZ_BAAAFL010000017.1"/>
</dbReference>
<dbReference type="InterPro" id="IPR011856">
    <property type="entry name" value="tRNA_endonuc-like_dom_sf"/>
</dbReference>
<dbReference type="Proteomes" id="UP000798808">
    <property type="component" value="Unassembled WGS sequence"/>
</dbReference>
<dbReference type="Gene3D" id="3.40.1350.10">
    <property type="match status" value="1"/>
</dbReference>
<name>A0ABW9RXS9_9BACT</name>
<comment type="caution">
    <text evidence="2">The sequence shown here is derived from an EMBL/GenBank/DDBJ whole genome shotgun (WGS) entry which is preliminary data.</text>
</comment>
<sequence length="236" mass="26945">MNFEDFELLAKKHLEKLLRNDLRGKVKIEHRKKLISEAGNRYEIDLSYDFEIGNAHYLTLVECKQWNSNVTREKIGHFKSVLVELKAHKGIVITTKGFQKGAIEFAKTNGIGLFKISNDDQFEMISHFVGNIEALESHLLKVEDFSPKSKTYCNGLFYPSDIFDFIERRYGKEIAAFLISENESPSASVVSKLSELGYDWNVEYEIIETAGLHAKLSNETLSRILNMKIMITGTGI</sequence>
<evidence type="ECO:0000313" key="3">
    <source>
        <dbReference type="Proteomes" id="UP000798808"/>
    </source>
</evidence>
<keyword evidence="2" id="KW-0540">Nuclease</keyword>
<accession>A0ABW9RXS9</accession>
<dbReference type="InterPro" id="IPR011335">
    <property type="entry name" value="Restrct_endonuc-II-like"/>
</dbReference>
<evidence type="ECO:0000313" key="2">
    <source>
        <dbReference type="EMBL" id="MTI27815.1"/>
    </source>
</evidence>
<dbReference type="Pfam" id="PF04471">
    <property type="entry name" value="Mrr_cat"/>
    <property type="match status" value="1"/>
</dbReference>
<gene>
    <name evidence="2" type="ORF">E1163_22860</name>
</gene>
<organism evidence="2 3">
    <name type="scientific">Fulvivirga kasyanovii</name>
    <dbReference type="NCBI Taxonomy" id="396812"/>
    <lineage>
        <taxon>Bacteria</taxon>
        <taxon>Pseudomonadati</taxon>
        <taxon>Bacteroidota</taxon>
        <taxon>Cytophagia</taxon>
        <taxon>Cytophagales</taxon>
        <taxon>Fulvivirgaceae</taxon>
        <taxon>Fulvivirga</taxon>
    </lineage>
</organism>
<dbReference type="InterPro" id="IPR007560">
    <property type="entry name" value="Restrct_endonuc_IV_Mrr"/>
</dbReference>
<dbReference type="SUPFAM" id="SSF52980">
    <property type="entry name" value="Restriction endonuclease-like"/>
    <property type="match status" value="1"/>
</dbReference>
<protein>
    <submittedName>
        <fullName evidence="2">Restriction endonuclease</fullName>
    </submittedName>
</protein>
<dbReference type="GO" id="GO:0004519">
    <property type="term" value="F:endonuclease activity"/>
    <property type="evidence" value="ECO:0007669"/>
    <property type="project" value="UniProtKB-KW"/>
</dbReference>
<evidence type="ECO:0000259" key="1">
    <source>
        <dbReference type="Pfam" id="PF04471"/>
    </source>
</evidence>
<reference evidence="2 3" key="1">
    <citation type="submission" date="2019-02" db="EMBL/GenBank/DDBJ databases">
        <authorList>
            <person name="Goldberg S.R."/>
            <person name="Haltli B.A."/>
            <person name="Correa H."/>
            <person name="Russell K.G."/>
        </authorList>
    </citation>
    <scope>NUCLEOTIDE SEQUENCE [LARGE SCALE GENOMIC DNA]</scope>
    <source>
        <strain evidence="2 3">JCM 16186</strain>
    </source>
</reference>
<dbReference type="EMBL" id="SMLW01000643">
    <property type="protein sequence ID" value="MTI27815.1"/>
    <property type="molecule type" value="Genomic_DNA"/>
</dbReference>
<keyword evidence="2" id="KW-0255">Endonuclease</keyword>
<keyword evidence="3" id="KW-1185">Reference proteome</keyword>
<feature type="domain" description="Restriction endonuclease type IV Mrr" evidence="1">
    <location>
        <begin position="36"/>
        <end position="115"/>
    </location>
</feature>
<keyword evidence="2" id="KW-0378">Hydrolase</keyword>
<proteinExistence type="predicted"/>